<evidence type="ECO:0000256" key="2">
    <source>
        <dbReference type="ARBA" id="ARBA00005876"/>
    </source>
</evidence>
<evidence type="ECO:0000256" key="7">
    <source>
        <dbReference type="SAM" id="Phobius"/>
    </source>
</evidence>
<dbReference type="InterPro" id="IPR000402">
    <property type="entry name" value="Na/K_ATPase_sub_beta"/>
</dbReference>
<dbReference type="RefSeq" id="XP_031780309.1">
    <property type="nucleotide sequence ID" value="XM_031924449.2"/>
</dbReference>
<dbReference type="OrthoDB" id="5912413at2759"/>
<dbReference type="EnsemblMetazoa" id="XM_032596458">
    <property type="protein sequence ID" value="XP_032452349"/>
    <property type="gene ID" value="LOC100120624"/>
</dbReference>
<reference evidence="8" key="1">
    <citation type="submission" date="2021-01" db="UniProtKB">
        <authorList>
            <consortium name="EnsemblMetazoa"/>
        </authorList>
    </citation>
    <scope>IDENTIFICATION</scope>
</reference>
<keyword evidence="3 7" id="KW-0812">Transmembrane</keyword>
<evidence type="ECO:0000256" key="3">
    <source>
        <dbReference type="ARBA" id="ARBA00022692"/>
    </source>
</evidence>
<dbReference type="GO" id="GO:0005890">
    <property type="term" value="C:sodium:potassium-exchanging ATPase complex"/>
    <property type="evidence" value="ECO:0007669"/>
    <property type="project" value="InterPro"/>
</dbReference>
<dbReference type="EnsemblMetazoa" id="XM_031924450">
    <property type="protein sequence ID" value="XP_031780310"/>
    <property type="gene ID" value="LOC100120624"/>
</dbReference>
<dbReference type="GO" id="GO:0001671">
    <property type="term" value="F:ATPase activator activity"/>
    <property type="evidence" value="ECO:0007669"/>
    <property type="project" value="TreeGrafter"/>
</dbReference>
<evidence type="ECO:0000256" key="4">
    <source>
        <dbReference type="ARBA" id="ARBA00022968"/>
    </source>
</evidence>
<dbReference type="GO" id="GO:0030007">
    <property type="term" value="P:intracellular potassium ion homeostasis"/>
    <property type="evidence" value="ECO:0007669"/>
    <property type="project" value="TreeGrafter"/>
</dbReference>
<dbReference type="GO" id="GO:0036376">
    <property type="term" value="P:sodium ion export across plasma membrane"/>
    <property type="evidence" value="ECO:0007669"/>
    <property type="project" value="TreeGrafter"/>
</dbReference>
<dbReference type="RefSeq" id="XP_031780310.1">
    <property type="nucleotide sequence ID" value="XM_031924450.2"/>
</dbReference>
<protein>
    <recommendedName>
        <fullName evidence="10">Sodium/potassium-transporting ATPase subunit beta-1</fullName>
    </recommendedName>
</protein>
<dbReference type="GeneID" id="100120624"/>
<evidence type="ECO:0000256" key="1">
    <source>
        <dbReference type="ARBA" id="ARBA00004606"/>
    </source>
</evidence>
<accession>A0A7M7Q1C5</accession>
<dbReference type="PANTHER" id="PTHR11523">
    <property type="entry name" value="SODIUM/POTASSIUM-DEPENDENT ATPASE BETA SUBUNIT"/>
    <property type="match status" value="1"/>
</dbReference>
<dbReference type="PANTHER" id="PTHR11523:SF28">
    <property type="entry name" value="NA_K-ATPASE BETA SUBUNIT ISOFORM 4-RELATED"/>
    <property type="match status" value="1"/>
</dbReference>
<evidence type="ECO:0000313" key="9">
    <source>
        <dbReference type="Proteomes" id="UP000002358"/>
    </source>
</evidence>
<sequence length="334" mass="39374">MIKHDEEYYRQRKPQPDLGAINNFKRFLWHPERRAFLDRTAQEWGSVGLFYLCFYGVLFSIFALQMWMTYKYVTAYEKPLFQYNRVATRAWLEPNPRTMFRMTNLHGPGIVLKPFVPNSKPPMILIDESHEMGRVDEYVDTIKDTLAGYQVDRSKFDPKCNDRVLREDAKTSCFYDIRELGKCSQAPYGYTSSPQPCAYVMFNKRFGWLPIFYSQASMLPDDMPTWLQTVIRKSEQFHVWLSCEGKSEEDRQNVGEIEYLPRPGFPVQFFPFAGQPDYLAPIVALRFKNLTVNRLVSIECKTWARNIDNENRYNLNFRLLVKDPRAADSKKSDF</sequence>
<dbReference type="SMR" id="A0A7M7Q1C5"/>
<dbReference type="AlphaFoldDB" id="A0A7M7Q1C5"/>
<proteinExistence type="inferred from homology"/>
<dbReference type="GO" id="GO:1990573">
    <property type="term" value="P:potassium ion import across plasma membrane"/>
    <property type="evidence" value="ECO:0007669"/>
    <property type="project" value="TreeGrafter"/>
</dbReference>
<dbReference type="InterPro" id="IPR038702">
    <property type="entry name" value="Na/K_ATPase_sub_beta_sf"/>
</dbReference>
<evidence type="ECO:0008006" key="10">
    <source>
        <dbReference type="Google" id="ProtNLM"/>
    </source>
</evidence>
<evidence type="ECO:0000256" key="6">
    <source>
        <dbReference type="ARBA" id="ARBA00023136"/>
    </source>
</evidence>
<dbReference type="Pfam" id="PF00287">
    <property type="entry name" value="Na_K-ATPase"/>
    <property type="match status" value="1"/>
</dbReference>
<dbReference type="InParanoid" id="A0A7M7Q1C5"/>
<keyword evidence="4" id="KW-0735">Signal-anchor</keyword>
<keyword evidence="9" id="KW-1185">Reference proteome</keyword>
<name>A0A7M7Q1C5_NASVI</name>
<keyword evidence="6 7" id="KW-0472">Membrane</keyword>
<feature type="transmembrane region" description="Helical" evidence="7">
    <location>
        <begin position="49"/>
        <end position="68"/>
    </location>
</feature>
<keyword evidence="5 7" id="KW-1133">Transmembrane helix</keyword>
<dbReference type="RefSeq" id="XP_032452349.1">
    <property type="nucleotide sequence ID" value="XM_032596458.1"/>
</dbReference>
<dbReference type="KEGG" id="nvi:100120624"/>
<comment type="similarity">
    <text evidence="2">Belongs to the X(+)/potassium ATPases subunit beta family.</text>
</comment>
<comment type="subcellular location">
    <subcellularLocation>
        <location evidence="1">Membrane</location>
        <topology evidence="1">Single-pass type II membrane protein</topology>
    </subcellularLocation>
</comment>
<dbReference type="Gene3D" id="2.60.40.1660">
    <property type="entry name" value="Na, k-atpase alpha subunit"/>
    <property type="match status" value="1"/>
</dbReference>
<dbReference type="Proteomes" id="UP000002358">
    <property type="component" value="Chromosome 2"/>
</dbReference>
<organism evidence="8 9">
    <name type="scientific">Nasonia vitripennis</name>
    <name type="common">Parasitic wasp</name>
    <dbReference type="NCBI Taxonomy" id="7425"/>
    <lineage>
        <taxon>Eukaryota</taxon>
        <taxon>Metazoa</taxon>
        <taxon>Ecdysozoa</taxon>
        <taxon>Arthropoda</taxon>
        <taxon>Hexapoda</taxon>
        <taxon>Insecta</taxon>
        <taxon>Pterygota</taxon>
        <taxon>Neoptera</taxon>
        <taxon>Endopterygota</taxon>
        <taxon>Hymenoptera</taxon>
        <taxon>Apocrita</taxon>
        <taxon>Proctotrupomorpha</taxon>
        <taxon>Chalcidoidea</taxon>
        <taxon>Pteromalidae</taxon>
        <taxon>Pteromalinae</taxon>
        <taxon>Nasonia</taxon>
    </lineage>
</organism>
<dbReference type="EnsemblMetazoa" id="XM_031924449">
    <property type="protein sequence ID" value="XP_031780309"/>
    <property type="gene ID" value="LOC100120624"/>
</dbReference>
<evidence type="ECO:0000256" key="5">
    <source>
        <dbReference type="ARBA" id="ARBA00022989"/>
    </source>
</evidence>
<dbReference type="GO" id="GO:0006883">
    <property type="term" value="P:intracellular sodium ion homeostasis"/>
    <property type="evidence" value="ECO:0007669"/>
    <property type="project" value="TreeGrafter"/>
</dbReference>
<evidence type="ECO:0000313" key="8">
    <source>
        <dbReference type="EnsemblMetazoa" id="XP_031780309"/>
    </source>
</evidence>